<dbReference type="OrthoDB" id="9770937at2"/>
<reference evidence="17 18" key="1">
    <citation type="submission" date="2018-01" db="EMBL/GenBank/DDBJ databases">
        <title>The complete genome sequence of Chromatium okenii LaCa, a purple sulfur bacterium with a turbulent life.</title>
        <authorList>
            <person name="Luedin S.M."/>
            <person name="Liechti N."/>
            <person name="Storelli N."/>
            <person name="Danza F."/>
            <person name="Wittwer M."/>
            <person name="Pothier J.F."/>
            <person name="Tonolla M.A."/>
        </authorList>
    </citation>
    <scope>NUCLEOTIDE SEQUENCE [LARGE SCALE GENOMIC DNA]</scope>
    <source>
        <strain evidence="17 18">LaCa</strain>
    </source>
</reference>
<dbReference type="PIRSF" id="PIRSF004911">
    <property type="entry name" value="DUF160"/>
    <property type="match status" value="1"/>
</dbReference>
<dbReference type="SFLD" id="SFLDG01070">
    <property type="entry name" value="PLP-dependent"/>
    <property type="match status" value="1"/>
</dbReference>
<keyword evidence="6 14" id="KW-0004">4Fe-4S</keyword>
<evidence type="ECO:0000256" key="9">
    <source>
        <dbReference type="ARBA" id="ARBA00022898"/>
    </source>
</evidence>
<dbReference type="PROSITE" id="PS51918">
    <property type="entry name" value="RADICAL_SAM"/>
    <property type="match status" value="1"/>
</dbReference>
<evidence type="ECO:0000256" key="3">
    <source>
        <dbReference type="ARBA" id="ARBA00001966"/>
    </source>
</evidence>
<comment type="cofactor">
    <cofactor evidence="2 15">
        <name>pyridoxal 5'-phosphate</name>
        <dbReference type="ChEBI" id="CHEBI:597326"/>
    </cofactor>
</comment>
<dbReference type="NCBIfam" id="TIGR03821">
    <property type="entry name" value="EFP_modif_epmB"/>
    <property type="match status" value="1"/>
</dbReference>
<evidence type="ECO:0000256" key="12">
    <source>
        <dbReference type="ARBA" id="ARBA00023235"/>
    </source>
</evidence>
<dbReference type="GO" id="GO:0046872">
    <property type="term" value="F:metal ion binding"/>
    <property type="evidence" value="ECO:0007669"/>
    <property type="project" value="UniProtKB-KW"/>
</dbReference>
<dbReference type="SFLD" id="SFLDS00029">
    <property type="entry name" value="Radical_SAM"/>
    <property type="match status" value="1"/>
</dbReference>
<keyword evidence="7" id="KW-0949">S-adenosyl-L-methionine</keyword>
<evidence type="ECO:0000313" key="17">
    <source>
        <dbReference type="EMBL" id="PQJ97234.1"/>
    </source>
</evidence>
<dbReference type="Pfam" id="PF04055">
    <property type="entry name" value="Radical_SAM"/>
    <property type="match status" value="1"/>
</dbReference>
<dbReference type="InterPro" id="IPR058240">
    <property type="entry name" value="rSAM_sf"/>
</dbReference>
<evidence type="ECO:0000256" key="6">
    <source>
        <dbReference type="ARBA" id="ARBA00022485"/>
    </source>
</evidence>
<keyword evidence="11 14" id="KW-0411">Iron-sulfur</keyword>
<evidence type="ECO:0000256" key="11">
    <source>
        <dbReference type="ARBA" id="ARBA00023014"/>
    </source>
</evidence>
<dbReference type="EMBL" id="PPGH01000018">
    <property type="protein sequence ID" value="PQJ97234.1"/>
    <property type="molecule type" value="Genomic_DNA"/>
</dbReference>
<dbReference type="CDD" id="cd01335">
    <property type="entry name" value="Radical_SAM"/>
    <property type="match status" value="1"/>
</dbReference>
<gene>
    <name evidence="17" type="primary">epmB</name>
    <name evidence="17" type="ORF">CXB77_04200</name>
</gene>
<evidence type="ECO:0000256" key="4">
    <source>
        <dbReference type="ARBA" id="ARBA00008703"/>
    </source>
</evidence>
<comment type="caution">
    <text evidence="17">The sequence shown here is derived from an EMBL/GenBank/DDBJ whole genome shotgun (WGS) entry which is preliminary data.</text>
</comment>
<keyword evidence="10" id="KW-0408">Iron</keyword>
<keyword evidence="12" id="KW-0413">Isomerase</keyword>
<feature type="binding site" evidence="14">
    <location>
        <position position="130"/>
    </location>
    <ligand>
        <name>[4Fe-4S] cluster</name>
        <dbReference type="ChEBI" id="CHEBI:49883"/>
        <note>4Fe-4S-S-AdoMet</note>
    </ligand>
</feature>
<dbReference type="SUPFAM" id="SSF102114">
    <property type="entry name" value="Radical SAM enzymes"/>
    <property type="match status" value="1"/>
</dbReference>
<dbReference type="GO" id="GO:0016853">
    <property type="term" value="F:isomerase activity"/>
    <property type="evidence" value="ECO:0007669"/>
    <property type="project" value="UniProtKB-KW"/>
</dbReference>
<dbReference type="SFLD" id="SFLDF00314">
    <property type="entry name" value="L-lysine_2_3-aminomutase_(yjeK"/>
    <property type="match status" value="1"/>
</dbReference>
<feature type="binding site" evidence="14">
    <location>
        <position position="127"/>
    </location>
    <ligand>
        <name>[4Fe-4S] cluster</name>
        <dbReference type="ChEBI" id="CHEBI:49883"/>
        <note>4Fe-4S-S-AdoMet</note>
    </ligand>
</feature>
<dbReference type="RefSeq" id="WP_105072969.1">
    <property type="nucleotide sequence ID" value="NZ_PPGH01000018.1"/>
</dbReference>
<dbReference type="InterPro" id="IPR007197">
    <property type="entry name" value="rSAM"/>
</dbReference>
<keyword evidence="8 14" id="KW-0479">Metal-binding</keyword>
<comment type="catalytic activity">
    <reaction evidence="1">
        <text>L-lysine = D-beta-lysine</text>
        <dbReference type="Rhea" id="RHEA:44148"/>
        <dbReference type="ChEBI" id="CHEBI:32551"/>
        <dbReference type="ChEBI" id="CHEBI:84138"/>
    </reaction>
</comment>
<dbReference type="NCBIfam" id="TIGR00238">
    <property type="entry name" value="KamA family radical SAM protein"/>
    <property type="match status" value="1"/>
</dbReference>
<evidence type="ECO:0000256" key="5">
    <source>
        <dbReference type="ARBA" id="ARBA00022363"/>
    </source>
</evidence>
<organism evidence="17 18">
    <name type="scientific">Chromatium okenii</name>
    <dbReference type="NCBI Taxonomy" id="61644"/>
    <lineage>
        <taxon>Bacteria</taxon>
        <taxon>Pseudomonadati</taxon>
        <taxon>Pseudomonadota</taxon>
        <taxon>Gammaproteobacteria</taxon>
        <taxon>Chromatiales</taxon>
        <taxon>Chromatiaceae</taxon>
        <taxon>Chromatium</taxon>
    </lineage>
</organism>
<evidence type="ECO:0000259" key="16">
    <source>
        <dbReference type="PROSITE" id="PS51918"/>
    </source>
</evidence>
<protein>
    <recommendedName>
        <fullName evidence="5">L-lysine 2,3-aminomutase</fullName>
    </recommendedName>
    <alternativeName>
        <fullName evidence="13">EF-P post-translational modification enzyme B</fullName>
    </alternativeName>
</protein>
<dbReference type="InterPro" id="IPR013785">
    <property type="entry name" value="Aldolase_TIM"/>
</dbReference>
<accession>A0A2S7XU15</accession>
<comment type="similarity">
    <text evidence="4">Belongs to the radical SAM superfamily. KamA family.</text>
</comment>
<feature type="modified residue" description="N6-(pyridoxal phosphate)lysine" evidence="15">
    <location>
        <position position="335"/>
    </location>
</feature>
<evidence type="ECO:0000256" key="2">
    <source>
        <dbReference type="ARBA" id="ARBA00001933"/>
    </source>
</evidence>
<comment type="cofactor">
    <cofactor evidence="3">
        <name>[4Fe-4S] cluster</name>
        <dbReference type="ChEBI" id="CHEBI:49883"/>
    </cofactor>
</comment>
<evidence type="ECO:0000256" key="8">
    <source>
        <dbReference type="ARBA" id="ARBA00022723"/>
    </source>
</evidence>
<dbReference type="InterPro" id="IPR003739">
    <property type="entry name" value="Lys_aminomutase/Glu_NH3_mut"/>
</dbReference>
<evidence type="ECO:0000256" key="7">
    <source>
        <dbReference type="ARBA" id="ARBA00022691"/>
    </source>
</evidence>
<evidence type="ECO:0000256" key="10">
    <source>
        <dbReference type="ARBA" id="ARBA00023004"/>
    </source>
</evidence>
<dbReference type="Gene3D" id="3.20.20.70">
    <property type="entry name" value="Aldolase class I"/>
    <property type="match status" value="1"/>
</dbReference>
<keyword evidence="9 15" id="KW-0663">Pyridoxal phosphate</keyword>
<evidence type="ECO:0000256" key="13">
    <source>
        <dbReference type="ARBA" id="ARBA00030756"/>
    </source>
</evidence>
<dbReference type="AlphaFoldDB" id="A0A2S7XU15"/>
<sequence length="338" mass="36871">MVTRSLIACQTEPAPASWQQMLGSALTDVTELLAALGLDPADIPDLDPESNSFRLLVPRSFVALMQPGNPHDPLLRQVLPLRIEQAQVSGYINDPVNDAAAVYAPGLLRKYAGRVLLMTTTACALHCRYCFRRHLQPAALGISTRHHDNAIAQIAEDSSLTEVILSGGDPLLLDDAQLTTLLAQFNNIGHLRRVRIHTRMPTLIPTRITPQLCTLLAQSRLTPIIVIHVNHAQELGHDQATALQQLRAAGITLLNQSVLLRGVNDDSATLAQLSERLFDCGVLPYYLHQLDPVAGAAHFQISDVAALELLNQLRAQLPGYLVPRLVREIPGAAAKYPL</sequence>
<evidence type="ECO:0000313" key="18">
    <source>
        <dbReference type="Proteomes" id="UP000239936"/>
    </source>
</evidence>
<evidence type="ECO:0000256" key="14">
    <source>
        <dbReference type="PIRSR" id="PIRSR004911-1"/>
    </source>
</evidence>
<dbReference type="PANTHER" id="PTHR30538">
    <property type="entry name" value="LYSINE 2,3-AMINOMUTASE-RELATED"/>
    <property type="match status" value="1"/>
</dbReference>
<proteinExistence type="inferred from homology"/>
<dbReference type="InterPro" id="IPR022462">
    <property type="entry name" value="EpmB"/>
</dbReference>
<name>A0A2S7XU15_9GAMM</name>
<evidence type="ECO:0000256" key="15">
    <source>
        <dbReference type="PIRSR" id="PIRSR603739-50"/>
    </source>
</evidence>
<keyword evidence="18" id="KW-1185">Reference proteome</keyword>
<dbReference type="Proteomes" id="UP000239936">
    <property type="component" value="Unassembled WGS sequence"/>
</dbReference>
<dbReference type="PANTHER" id="PTHR30538:SF1">
    <property type="entry name" value="L-LYSINE 2,3-AMINOMUTASE"/>
    <property type="match status" value="1"/>
</dbReference>
<feature type="binding site" evidence="14">
    <location>
        <position position="123"/>
    </location>
    <ligand>
        <name>[4Fe-4S] cluster</name>
        <dbReference type="ChEBI" id="CHEBI:49883"/>
        <note>4Fe-4S-S-AdoMet</note>
    </ligand>
</feature>
<evidence type="ECO:0000256" key="1">
    <source>
        <dbReference type="ARBA" id="ARBA00001352"/>
    </source>
</evidence>
<feature type="domain" description="Radical SAM core" evidence="16">
    <location>
        <begin position="109"/>
        <end position="321"/>
    </location>
</feature>
<dbReference type="GO" id="GO:0051539">
    <property type="term" value="F:4 iron, 4 sulfur cluster binding"/>
    <property type="evidence" value="ECO:0007669"/>
    <property type="project" value="UniProtKB-KW"/>
</dbReference>